<evidence type="ECO:0000313" key="2">
    <source>
        <dbReference type="EMBL" id="KAL2094161.1"/>
    </source>
</evidence>
<proteinExistence type="predicted"/>
<keyword evidence="3" id="KW-1185">Reference proteome</keyword>
<name>A0ABD1K4V6_9TELE</name>
<evidence type="ECO:0000256" key="1">
    <source>
        <dbReference type="SAM" id="MobiDB-lite"/>
    </source>
</evidence>
<protein>
    <submittedName>
        <fullName evidence="2">Uncharacterized protein</fullName>
    </submittedName>
</protein>
<accession>A0ABD1K4V6</accession>
<dbReference type="Gene3D" id="1.20.5.190">
    <property type="match status" value="1"/>
</dbReference>
<dbReference type="Proteomes" id="UP001591681">
    <property type="component" value="Unassembled WGS sequence"/>
</dbReference>
<feature type="region of interest" description="Disordered" evidence="1">
    <location>
        <begin position="396"/>
        <end position="471"/>
    </location>
</feature>
<feature type="compositionally biased region" description="Pro residues" evidence="1">
    <location>
        <begin position="451"/>
        <end position="460"/>
    </location>
</feature>
<dbReference type="EMBL" id="JBHFQA010000009">
    <property type="protein sequence ID" value="KAL2094161.1"/>
    <property type="molecule type" value="Genomic_DNA"/>
</dbReference>
<feature type="region of interest" description="Disordered" evidence="1">
    <location>
        <begin position="361"/>
        <end position="380"/>
    </location>
</feature>
<dbReference type="CDD" id="cd23767">
    <property type="entry name" value="IQCD"/>
    <property type="match status" value="2"/>
</dbReference>
<feature type="region of interest" description="Disordered" evidence="1">
    <location>
        <begin position="164"/>
        <end position="234"/>
    </location>
</feature>
<reference evidence="2 3" key="1">
    <citation type="submission" date="2024-09" db="EMBL/GenBank/DDBJ databases">
        <title>A chromosome-level genome assembly of Gray's grenadier anchovy, Coilia grayii.</title>
        <authorList>
            <person name="Fu Z."/>
        </authorList>
    </citation>
    <scope>NUCLEOTIDE SEQUENCE [LARGE SCALE GENOMIC DNA]</scope>
    <source>
        <strain evidence="2">G4</strain>
        <tissue evidence="2">Muscle</tissue>
    </source>
</reference>
<gene>
    <name evidence="2" type="ORF">ACEWY4_011473</name>
</gene>
<dbReference type="PRINTS" id="PR01217">
    <property type="entry name" value="PRICHEXTENSN"/>
</dbReference>
<dbReference type="AlphaFoldDB" id="A0ABD1K4V6"/>
<feature type="compositionally biased region" description="Polar residues" evidence="1">
    <location>
        <begin position="416"/>
        <end position="427"/>
    </location>
</feature>
<feature type="compositionally biased region" description="Pro residues" evidence="1">
    <location>
        <begin position="220"/>
        <end position="229"/>
    </location>
</feature>
<evidence type="ECO:0000313" key="3">
    <source>
        <dbReference type="Proteomes" id="UP001591681"/>
    </source>
</evidence>
<dbReference type="SMART" id="SM00015">
    <property type="entry name" value="IQ"/>
    <property type="match status" value="2"/>
</dbReference>
<organism evidence="2 3">
    <name type="scientific">Coilia grayii</name>
    <name type="common">Gray's grenadier anchovy</name>
    <dbReference type="NCBI Taxonomy" id="363190"/>
    <lineage>
        <taxon>Eukaryota</taxon>
        <taxon>Metazoa</taxon>
        <taxon>Chordata</taxon>
        <taxon>Craniata</taxon>
        <taxon>Vertebrata</taxon>
        <taxon>Euteleostomi</taxon>
        <taxon>Actinopterygii</taxon>
        <taxon>Neopterygii</taxon>
        <taxon>Teleostei</taxon>
        <taxon>Clupei</taxon>
        <taxon>Clupeiformes</taxon>
        <taxon>Clupeoidei</taxon>
        <taxon>Engraulidae</taxon>
        <taxon>Coilinae</taxon>
        <taxon>Coilia</taxon>
    </lineage>
</organism>
<dbReference type="Pfam" id="PF00612">
    <property type="entry name" value="IQ"/>
    <property type="match status" value="2"/>
</dbReference>
<sequence length="471" mass="51021">MAWWSWALRDCTAQGLLLLDGEQTGASPAPPAGSLPPAGSFHALCNAQQQQLLQLQDTQHTEISSAPSPLEAQLLSARHGEALFQLAEEQRYAHEYGDTSVTPPQPVHTPPLETPPLESTYHMPCSPQPVQTPLLETLPLETPPLQDPSPVPCCHLDARGVMPTAKHSVHTPPPPQQCDLLLSAAPTDPRGTDGPARRPSPPTAPGRLDQGQARQRPRPPEPPHAPPHCTPGSRHAALDLRSLAAVVIQKHWRGYQCRIRKCPPERPVPHGKCSPLGEARIGAALPEAPRDRAAAVIQAAWRGHALRSRLARALAAAAAHTRLDQDEDDQEALAEVDVDQFVFNEGDTDVQLAAVPIPRESAPIPSAHTQSPYPDTQCPYPETQCPEAPCPYPVPIPRDPVPRDPVPRGPLPIPSAHTQRSSAQRPSAQRPLAHTQCPYPEIQCPETQCPYPVPRDPVPKPGTNKIRPLSQ</sequence>
<dbReference type="InterPro" id="IPR000048">
    <property type="entry name" value="IQ_motif_EF-hand-BS"/>
</dbReference>
<dbReference type="PROSITE" id="PS50096">
    <property type="entry name" value="IQ"/>
    <property type="match status" value="1"/>
</dbReference>
<comment type="caution">
    <text evidence="2">The sequence shown here is derived from an EMBL/GenBank/DDBJ whole genome shotgun (WGS) entry which is preliminary data.</text>
</comment>